<dbReference type="RefSeq" id="WP_251779935.1">
    <property type="nucleotide sequence ID" value="NZ_JAMKFE010000012.1"/>
</dbReference>
<keyword evidence="2" id="KW-1185">Reference proteome</keyword>
<sequence>MSVSTATPPLPLAPRRQSLSTGERLNAELLLNRLAMQLEQVRYLASAGVDAQALRHVVVMLKMAHGLAFRDPALWAWLARPRVVTHAGAPRNAPEEPFDAACLADADPAGLGRATELIDEAAARLTHLGDALHAKDAPQPWYD</sequence>
<evidence type="ECO:0000313" key="1">
    <source>
        <dbReference type="EMBL" id="MCM5681454.1"/>
    </source>
</evidence>
<reference evidence="1" key="1">
    <citation type="submission" date="2022-05" db="EMBL/GenBank/DDBJ databases">
        <title>Schlegelella sp. nov., isolated from mangrove soil.</title>
        <authorList>
            <person name="Liu Y."/>
            <person name="Ge X."/>
            <person name="Liu W."/>
        </authorList>
    </citation>
    <scope>NUCLEOTIDE SEQUENCE</scope>
    <source>
        <strain evidence="1">S2-27</strain>
    </source>
</reference>
<proteinExistence type="predicted"/>
<name>A0ABT0YT16_9BURK</name>
<comment type="caution">
    <text evidence="1">The sequence shown here is derived from an EMBL/GenBank/DDBJ whole genome shotgun (WGS) entry which is preliminary data.</text>
</comment>
<protein>
    <recommendedName>
        <fullName evidence="3">DUF2489 domain-containing protein</fullName>
    </recommendedName>
</protein>
<dbReference type="EMBL" id="JAMKFE010000012">
    <property type="protein sequence ID" value="MCM5681454.1"/>
    <property type="molecule type" value="Genomic_DNA"/>
</dbReference>
<accession>A0ABT0YT16</accession>
<organism evidence="1 2">
    <name type="scientific">Caldimonas mangrovi</name>
    <dbReference type="NCBI Taxonomy" id="2944811"/>
    <lineage>
        <taxon>Bacteria</taxon>
        <taxon>Pseudomonadati</taxon>
        <taxon>Pseudomonadota</taxon>
        <taxon>Betaproteobacteria</taxon>
        <taxon>Burkholderiales</taxon>
        <taxon>Sphaerotilaceae</taxon>
        <taxon>Caldimonas</taxon>
    </lineage>
</organism>
<evidence type="ECO:0000313" key="2">
    <source>
        <dbReference type="Proteomes" id="UP001165541"/>
    </source>
</evidence>
<dbReference type="Proteomes" id="UP001165541">
    <property type="component" value="Unassembled WGS sequence"/>
</dbReference>
<gene>
    <name evidence="1" type="ORF">M8A51_18150</name>
</gene>
<evidence type="ECO:0008006" key="3">
    <source>
        <dbReference type="Google" id="ProtNLM"/>
    </source>
</evidence>